<dbReference type="InterPro" id="IPR052155">
    <property type="entry name" value="Biofilm_reg_signaling"/>
</dbReference>
<reference evidence="6" key="1">
    <citation type="journal article" date="2019" name="Int. J. Syst. Evol. Microbiol.">
        <title>The Global Catalogue of Microorganisms (GCM) 10K type strain sequencing project: providing services to taxonomists for standard genome sequencing and annotation.</title>
        <authorList>
            <consortium name="The Broad Institute Genomics Platform"/>
            <consortium name="The Broad Institute Genome Sequencing Center for Infectious Disease"/>
            <person name="Wu L."/>
            <person name="Ma J."/>
        </authorList>
    </citation>
    <scope>NUCLEOTIDE SEQUENCE [LARGE SCALE GENOMIC DNA]</scope>
    <source>
        <strain evidence="6">JCM 15442</strain>
    </source>
</reference>
<evidence type="ECO:0000256" key="1">
    <source>
        <dbReference type="PROSITE-ProRule" id="PRU00339"/>
    </source>
</evidence>
<gene>
    <name evidence="5" type="ORF">GCM10010840_36570</name>
</gene>
<dbReference type="RefSeq" id="WP_188974379.1">
    <property type="nucleotide sequence ID" value="NZ_BMOL01000044.1"/>
</dbReference>
<organism evidence="5 6">
    <name type="scientific">Deinococcus aerolatus</name>
    <dbReference type="NCBI Taxonomy" id="522487"/>
    <lineage>
        <taxon>Bacteria</taxon>
        <taxon>Thermotogati</taxon>
        <taxon>Deinococcota</taxon>
        <taxon>Deinococci</taxon>
        <taxon>Deinococcales</taxon>
        <taxon>Deinococcaceae</taxon>
        <taxon>Deinococcus</taxon>
    </lineage>
</organism>
<dbReference type="InterPro" id="IPR035919">
    <property type="entry name" value="EAL_sf"/>
</dbReference>
<dbReference type="InterPro" id="IPR000160">
    <property type="entry name" value="GGDEF_dom"/>
</dbReference>
<evidence type="ECO:0000313" key="6">
    <source>
        <dbReference type="Proteomes" id="UP000639973"/>
    </source>
</evidence>
<dbReference type="SUPFAM" id="SSF48452">
    <property type="entry name" value="TPR-like"/>
    <property type="match status" value="2"/>
</dbReference>
<dbReference type="CDD" id="cd01948">
    <property type="entry name" value="EAL"/>
    <property type="match status" value="1"/>
</dbReference>
<dbReference type="SMART" id="SM00028">
    <property type="entry name" value="TPR"/>
    <property type="match status" value="5"/>
</dbReference>
<proteinExistence type="predicted"/>
<dbReference type="Pfam" id="PF13424">
    <property type="entry name" value="TPR_12"/>
    <property type="match status" value="2"/>
</dbReference>
<dbReference type="Gene3D" id="3.20.20.450">
    <property type="entry name" value="EAL domain"/>
    <property type="match status" value="1"/>
</dbReference>
<feature type="coiled-coil region" evidence="2">
    <location>
        <begin position="323"/>
        <end position="360"/>
    </location>
</feature>
<dbReference type="Pfam" id="PF00990">
    <property type="entry name" value="GGDEF"/>
    <property type="match status" value="1"/>
</dbReference>
<dbReference type="SUPFAM" id="SSF55073">
    <property type="entry name" value="Nucleotide cyclase"/>
    <property type="match status" value="1"/>
</dbReference>
<feature type="domain" description="GGDEF" evidence="4">
    <location>
        <begin position="402"/>
        <end position="533"/>
    </location>
</feature>
<protein>
    <recommendedName>
        <fullName evidence="7">Diguanylate cyclase (GGDEF) domain-containing protein</fullName>
    </recommendedName>
</protein>
<dbReference type="NCBIfam" id="TIGR00254">
    <property type="entry name" value="GGDEF"/>
    <property type="match status" value="1"/>
</dbReference>
<dbReference type="Proteomes" id="UP000639973">
    <property type="component" value="Unassembled WGS sequence"/>
</dbReference>
<dbReference type="InterPro" id="IPR029787">
    <property type="entry name" value="Nucleotide_cyclase"/>
</dbReference>
<dbReference type="InterPro" id="IPR001633">
    <property type="entry name" value="EAL_dom"/>
</dbReference>
<evidence type="ECO:0000256" key="2">
    <source>
        <dbReference type="SAM" id="Coils"/>
    </source>
</evidence>
<dbReference type="Gene3D" id="3.30.70.270">
    <property type="match status" value="1"/>
</dbReference>
<evidence type="ECO:0000313" key="5">
    <source>
        <dbReference type="EMBL" id="GGL95167.1"/>
    </source>
</evidence>
<feature type="domain" description="EAL" evidence="3">
    <location>
        <begin position="538"/>
        <end position="786"/>
    </location>
</feature>
<dbReference type="SUPFAM" id="SSF141868">
    <property type="entry name" value="EAL domain-like"/>
    <property type="match status" value="1"/>
</dbReference>
<dbReference type="SMART" id="SM00267">
    <property type="entry name" value="GGDEF"/>
    <property type="match status" value="1"/>
</dbReference>
<sequence>MNDPAHHLDVLLGQARELRGSDDARATLLFEQAVTAARALSAFPELAEALNALAGLEHSRGESQSAFTHLEEALSIRQVLGDQGGCAAVLCNLGAVHLDLGSFNLALEYLLRADHVAAQAGPARAAMVAANLAQSYDALELPGDANTQYTRALDFARLADQPLGEATVMINHADFLRRQGNFDEALALLNGAVALAGDHAALTASAWHGLGLVQRDQGRLNLALTHFQAALAMPEANIDLVLDARCDASEVLLDLQRGDEARLLLEAALPDARASLRVREQARILALQARVEEQDGELVQALATLRRAHTAEAEVLRAEAAQRTRELAARSELERDRQRLEHEQARYAAERAAKEQLEREQASRLQELERLALYDALTGLPNRLLLSERARTALREAAARRTSVAVGVMDLNKFKAVNDTYGHHTGDLLLQEVAARLPRALGGHDTVARTGGDEFVFLLQASRQDVVPLARQIAETFDEPFFLDGIEIHMRPSLGFAVYPEDASDLDTLLTHADEAMYRAKARGSTLEFGASGGALAPATLESALHGALAAGEFHLVYQPLEDPSGRWHSVEALLRWRSRTYGNVTPDQFMPLAERSGLSLPLNAWTLTTVCAALAQLPQLGAAINLSARQLVDPELPDLIRRTTTEFGVTPSRLSLEICEELVARAPERARSALKALNATGVRLTLDDFGGGHAHFAGLQTLPIHAVKLDRSLVQGLGPDSRGMALLSAVAQLARALDLEVIAKGVETPAQRVQLSTLGVHRLQGFLVSPPLELPNLLTWFSTDTDGDAEMRR</sequence>
<evidence type="ECO:0000259" key="3">
    <source>
        <dbReference type="PROSITE" id="PS50883"/>
    </source>
</evidence>
<evidence type="ECO:0008006" key="7">
    <source>
        <dbReference type="Google" id="ProtNLM"/>
    </source>
</evidence>
<evidence type="ECO:0000259" key="4">
    <source>
        <dbReference type="PROSITE" id="PS50887"/>
    </source>
</evidence>
<keyword evidence="2" id="KW-0175">Coiled coil</keyword>
<dbReference type="EMBL" id="BMOL01000044">
    <property type="protein sequence ID" value="GGL95167.1"/>
    <property type="molecule type" value="Genomic_DNA"/>
</dbReference>
<dbReference type="Gene3D" id="1.25.40.10">
    <property type="entry name" value="Tetratricopeptide repeat domain"/>
    <property type="match status" value="2"/>
</dbReference>
<name>A0ABQ2GGF7_9DEIO</name>
<dbReference type="Pfam" id="PF00563">
    <property type="entry name" value="EAL"/>
    <property type="match status" value="1"/>
</dbReference>
<dbReference type="SMART" id="SM00052">
    <property type="entry name" value="EAL"/>
    <property type="match status" value="1"/>
</dbReference>
<dbReference type="PROSITE" id="PS50883">
    <property type="entry name" value="EAL"/>
    <property type="match status" value="1"/>
</dbReference>
<comment type="caution">
    <text evidence="5">The sequence shown here is derived from an EMBL/GenBank/DDBJ whole genome shotgun (WGS) entry which is preliminary data.</text>
</comment>
<feature type="repeat" description="TPR" evidence="1">
    <location>
        <begin position="204"/>
        <end position="237"/>
    </location>
</feature>
<accession>A0ABQ2GGF7</accession>
<keyword evidence="1" id="KW-0802">TPR repeat</keyword>
<dbReference type="InterPro" id="IPR019734">
    <property type="entry name" value="TPR_rpt"/>
</dbReference>
<dbReference type="CDD" id="cd01949">
    <property type="entry name" value="GGDEF"/>
    <property type="match status" value="1"/>
</dbReference>
<dbReference type="PANTHER" id="PTHR44757:SF2">
    <property type="entry name" value="BIOFILM ARCHITECTURE MAINTENANCE PROTEIN MBAA"/>
    <property type="match status" value="1"/>
</dbReference>
<dbReference type="InterPro" id="IPR011990">
    <property type="entry name" value="TPR-like_helical_dom_sf"/>
</dbReference>
<dbReference type="PROSITE" id="PS50005">
    <property type="entry name" value="TPR"/>
    <property type="match status" value="1"/>
</dbReference>
<dbReference type="PANTHER" id="PTHR44757">
    <property type="entry name" value="DIGUANYLATE CYCLASE DGCP"/>
    <property type="match status" value="1"/>
</dbReference>
<dbReference type="InterPro" id="IPR043128">
    <property type="entry name" value="Rev_trsase/Diguanyl_cyclase"/>
</dbReference>
<dbReference type="PROSITE" id="PS50887">
    <property type="entry name" value="GGDEF"/>
    <property type="match status" value="1"/>
</dbReference>
<keyword evidence="6" id="KW-1185">Reference proteome</keyword>